<feature type="transmembrane region" description="Helical" evidence="1">
    <location>
        <begin position="62"/>
        <end position="84"/>
    </location>
</feature>
<feature type="transmembrane region" description="Helical" evidence="1">
    <location>
        <begin position="91"/>
        <end position="113"/>
    </location>
</feature>
<dbReference type="Proteomes" id="UP001596548">
    <property type="component" value="Unassembled WGS sequence"/>
</dbReference>
<keyword evidence="1" id="KW-0472">Membrane</keyword>
<dbReference type="InterPro" id="IPR036938">
    <property type="entry name" value="PAP2/HPO_sf"/>
</dbReference>
<reference evidence="4" key="1">
    <citation type="journal article" date="2019" name="Int. J. Syst. Evol. Microbiol.">
        <title>The Global Catalogue of Microorganisms (GCM) 10K type strain sequencing project: providing services to taxonomists for standard genome sequencing and annotation.</title>
        <authorList>
            <consortium name="The Broad Institute Genomics Platform"/>
            <consortium name="The Broad Institute Genome Sequencing Center for Infectious Disease"/>
            <person name="Wu L."/>
            <person name="Ma J."/>
        </authorList>
    </citation>
    <scope>NUCLEOTIDE SEQUENCE [LARGE SCALE GENOMIC DNA]</scope>
    <source>
        <strain evidence="4">XZYJT-10</strain>
    </source>
</reference>
<comment type="caution">
    <text evidence="3">The sequence shown here is derived from an EMBL/GenBank/DDBJ whole genome shotgun (WGS) entry which is preliminary data.</text>
</comment>
<dbReference type="Pfam" id="PF01569">
    <property type="entry name" value="PAP2"/>
    <property type="match status" value="1"/>
</dbReference>
<dbReference type="Gene3D" id="1.20.144.10">
    <property type="entry name" value="Phosphatidic acid phosphatase type 2/haloperoxidase"/>
    <property type="match status" value="1"/>
</dbReference>
<feature type="transmembrane region" description="Helical" evidence="1">
    <location>
        <begin position="163"/>
        <end position="185"/>
    </location>
</feature>
<dbReference type="EMBL" id="JBHTBJ010000020">
    <property type="protein sequence ID" value="MFC7277228.1"/>
    <property type="molecule type" value="Genomic_DNA"/>
</dbReference>
<dbReference type="CDD" id="cd03392">
    <property type="entry name" value="PAP2_like_2"/>
    <property type="match status" value="1"/>
</dbReference>
<organism evidence="3 4">
    <name type="scientific">Paractinoplanes rhizophilus</name>
    <dbReference type="NCBI Taxonomy" id="1416877"/>
    <lineage>
        <taxon>Bacteria</taxon>
        <taxon>Bacillati</taxon>
        <taxon>Actinomycetota</taxon>
        <taxon>Actinomycetes</taxon>
        <taxon>Micromonosporales</taxon>
        <taxon>Micromonosporaceae</taxon>
        <taxon>Paractinoplanes</taxon>
    </lineage>
</organism>
<dbReference type="PANTHER" id="PTHR14969">
    <property type="entry name" value="SPHINGOSINE-1-PHOSPHATE PHOSPHOHYDROLASE"/>
    <property type="match status" value="1"/>
</dbReference>
<dbReference type="PANTHER" id="PTHR14969:SF13">
    <property type="entry name" value="AT30094P"/>
    <property type="match status" value="1"/>
</dbReference>
<sequence>MRLPLRLTSLAAGAILLLAPSALLAVLVVGRVGWLDRLDRSVTDALHGFALDHPAWVDAMTWWSLVFHPNTWRVAAVGLVIWLARRRRWPPAWWVAVTMAAGGILGGLLKLLVGRDRPDLLDPVARATGYSFPSGHALNNALGAAVFLIVLLPYTAGRPRARFWLWAAAVAIPLVTGLSRVALGVHWTSDVVAGWLLGVAVALIARRGLPAGRRELSREKVADGDGIGSGNA</sequence>
<evidence type="ECO:0000313" key="3">
    <source>
        <dbReference type="EMBL" id="MFC7277228.1"/>
    </source>
</evidence>
<gene>
    <name evidence="3" type="ORF">ACFQS1_24815</name>
</gene>
<name>A0ABW2HYC8_9ACTN</name>
<keyword evidence="4" id="KW-1185">Reference proteome</keyword>
<dbReference type="SUPFAM" id="SSF48317">
    <property type="entry name" value="Acid phosphatase/Vanadium-dependent haloperoxidase"/>
    <property type="match status" value="1"/>
</dbReference>
<keyword evidence="1" id="KW-1133">Transmembrane helix</keyword>
<feature type="transmembrane region" description="Helical" evidence="1">
    <location>
        <begin position="137"/>
        <end position="156"/>
    </location>
</feature>
<dbReference type="RefSeq" id="WP_378972547.1">
    <property type="nucleotide sequence ID" value="NZ_JBHTBJ010000020.1"/>
</dbReference>
<protein>
    <submittedName>
        <fullName evidence="3">Phosphatase PAP2 family protein</fullName>
    </submittedName>
</protein>
<evidence type="ECO:0000256" key="1">
    <source>
        <dbReference type="SAM" id="Phobius"/>
    </source>
</evidence>
<dbReference type="SMART" id="SM00014">
    <property type="entry name" value="acidPPc"/>
    <property type="match status" value="1"/>
</dbReference>
<feature type="domain" description="Phosphatidic acid phosphatase type 2/haloperoxidase" evidence="2">
    <location>
        <begin position="92"/>
        <end position="206"/>
    </location>
</feature>
<accession>A0ABW2HYC8</accession>
<evidence type="ECO:0000259" key="2">
    <source>
        <dbReference type="SMART" id="SM00014"/>
    </source>
</evidence>
<dbReference type="InterPro" id="IPR000326">
    <property type="entry name" value="PAP2/HPO"/>
</dbReference>
<feature type="transmembrane region" description="Helical" evidence="1">
    <location>
        <begin position="191"/>
        <end position="209"/>
    </location>
</feature>
<keyword evidence="1" id="KW-0812">Transmembrane</keyword>
<proteinExistence type="predicted"/>
<evidence type="ECO:0000313" key="4">
    <source>
        <dbReference type="Proteomes" id="UP001596548"/>
    </source>
</evidence>